<evidence type="ECO:0000256" key="8">
    <source>
        <dbReference type="ARBA" id="ARBA00023242"/>
    </source>
</evidence>
<name>A0A7N0ZSJ3_KALFE</name>
<keyword evidence="5" id="KW-0653">Protein transport</keyword>
<evidence type="ECO:0000256" key="6">
    <source>
        <dbReference type="ARBA" id="ARBA00023010"/>
    </source>
</evidence>
<keyword evidence="8" id="KW-0539">Nucleus</keyword>
<evidence type="ECO:0000256" key="1">
    <source>
        <dbReference type="ARBA" id="ARBA00004567"/>
    </source>
</evidence>
<dbReference type="AlphaFoldDB" id="A0A7N0ZSJ3"/>
<dbReference type="Gene3D" id="3.30.1610.10">
    <property type="entry name" value="Peptidase S59, nucleoporin"/>
    <property type="match status" value="1"/>
</dbReference>
<dbReference type="Proteomes" id="UP000594263">
    <property type="component" value="Unplaced"/>
</dbReference>
<dbReference type="GO" id="GO:0006405">
    <property type="term" value="P:RNA export from nucleus"/>
    <property type="evidence" value="ECO:0007669"/>
    <property type="project" value="TreeGrafter"/>
</dbReference>
<accession>A0A7N0ZSJ3</accession>
<dbReference type="GO" id="GO:0034398">
    <property type="term" value="P:telomere tethering at nuclear periphery"/>
    <property type="evidence" value="ECO:0007669"/>
    <property type="project" value="TreeGrafter"/>
</dbReference>
<keyword evidence="3" id="KW-0813">Transport</keyword>
<dbReference type="Gene3D" id="1.10.10.2360">
    <property type="match status" value="1"/>
</dbReference>
<dbReference type="GO" id="GO:0044614">
    <property type="term" value="C:nuclear pore cytoplasmic filaments"/>
    <property type="evidence" value="ECO:0007669"/>
    <property type="project" value="TreeGrafter"/>
</dbReference>
<keyword evidence="4" id="KW-0509">mRNA transport</keyword>
<dbReference type="PROSITE" id="PS51434">
    <property type="entry name" value="NUP_C"/>
    <property type="match status" value="1"/>
</dbReference>
<keyword evidence="7" id="KW-0906">Nuclear pore complex</keyword>
<comment type="subunit">
    <text evidence="9">Part of the nuclear pore complex (NPC). The NPC has an eight-fold symmetrical structure comprising a central transport channel and two rings, the cytoplasmic and nuclear rings, to which eight filaments are attached. The cytoplasmic filaments have loose ends, while the nuclear filaments are joined in a distal ring, forming a nuclear basket. NPCs are highly dynamic in configuration and composition, and can be devided in 3 subcomplexes, the NUP62 subcomplex, the NUP107-160 subcomplex and the NUP93 subcomplex, containing approximately 30 different nucleoporin proteins.</text>
</comment>
<evidence type="ECO:0000256" key="7">
    <source>
        <dbReference type="ARBA" id="ARBA00023132"/>
    </source>
</evidence>
<evidence type="ECO:0000313" key="13">
    <source>
        <dbReference type="Proteomes" id="UP000594263"/>
    </source>
</evidence>
<proteinExistence type="inferred from homology"/>
<reference evidence="12" key="1">
    <citation type="submission" date="2021-01" db="UniProtKB">
        <authorList>
            <consortium name="EnsemblPlants"/>
        </authorList>
    </citation>
    <scope>IDENTIFICATION</scope>
</reference>
<evidence type="ECO:0000256" key="4">
    <source>
        <dbReference type="ARBA" id="ARBA00022816"/>
    </source>
</evidence>
<organism evidence="12 13">
    <name type="scientific">Kalanchoe fedtschenkoi</name>
    <name type="common">Lavender scallops</name>
    <name type="synonym">South American air plant</name>
    <dbReference type="NCBI Taxonomy" id="63787"/>
    <lineage>
        <taxon>Eukaryota</taxon>
        <taxon>Viridiplantae</taxon>
        <taxon>Streptophyta</taxon>
        <taxon>Embryophyta</taxon>
        <taxon>Tracheophyta</taxon>
        <taxon>Spermatophyta</taxon>
        <taxon>Magnoliopsida</taxon>
        <taxon>eudicotyledons</taxon>
        <taxon>Gunneridae</taxon>
        <taxon>Pentapetalae</taxon>
        <taxon>Saxifragales</taxon>
        <taxon>Crassulaceae</taxon>
        <taxon>Kalanchoe</taxon>
    </lineage>
</organism>
<dbReference type="GO" id="GO:0006606">
    <property type="term" value="P:protein import into nucleus"/>
    <property type="evidence" value="ECO:0007669"/>
    <property type="project" value="TreeGrafter"/>
</dbReference>
<dbReference type="Pfam" id="PF04096">
    <property type="entry name" value="Nucleoporin2"/>
    <property type="match status" value="1"/>
</dbReference>
<dbReference type="GO" id="GO:0003723">
    <property type="term" value="F:RNA binding"/>
    <property type="evidence" value="ECO:0007669"/>
    <property type="project" value="TreeGrafter"/>
</dbReference>
<feature type="domain" description="Peptidase S59" evidence="11">
    <location>
        <begin position="440"/>
        <end position="578"/>
    </location>
</feature>
<dbReference type="GO" id="GO:0008139">
    <property type="term" value="F:nuclear localization sequence binding"/>
    <property type="evidence" value="ECO:0007669"/>
    <property type="project" value="TreeGrafter"/>
</dbReference>
<dbReference type="PANTHER" id="PTHR23198:SF6">
    <property type="entry name" value="NUCLEAR PORE COMPLEX PROTEIN NUP98-NUP96"/>
    <property type="match status" value="1"/>
</dbReference>
<keyword evidence="13" id="KW-1185">Reference proteome</keyword>
<evidence type="ECO:0000256" key="2">
    <source>
        <dbReference type="ARBA" id="ARBA00008926"/>
    </source>
</evidence>
<dbReference type="InterPro" id="IPR037665">
    <property type="entry name" value="Nucleoporin_S59-like"/>
</dbReference>
<dbReference type="Gramene" id="Kaladp0024s0906.1.v1.1">
    <property type="protein sequence ID" value="Kaladp0024s0906.1.v1.1"/>
    <property type="gene ID" value="Kaladp0024s0906.v1.1"/>
</dbReference>
<feature type="region of interest" description="Disordered" evidence="10">
    <location>
        <begin position="273"/>
        <end position="294"/>
    </location>
</feature>
<evidence type="ECO:0000259" key="11">
    <source>
        <dbReference type="PROSITE" id="PS51434"/>
    </source>
</evidence>
<dbReference type="GO" id="GO:0051028">
    <property type="term" value="P:mRNA transport"/>
    <property type="evidence" value="ECO:0007669"/>
    <property type="project" value="UniProtKB-KW"/>
</dbReference>
<sequence length="580" mass="62319">MASSKPYIPNGDTFTFGSKPPPFGISSTSKTPALGNTCNAAPAPGFAFGGASTASNSYLYGNSAFQSVLMVGGGGNTPAGAGKGGGNKPKYYTTTAMVDNTGKKTGEKLQSVSAMTSYETRSHEELRWEEYQCNRGINRADSSGTGSNIPCNTQLFPSFSVEKLAFTSPNAGNAEGFGSVTSPCRIISPDRCAASRSSVWLAVPQPAQVISMPTTHIPLPPPSPFRQSPPSFSCFLECDKLAQGTGAQLEKVPLQMTQGSAFSNGLLDGASISSQPELNHTSSTGDVRPLTVANPFGTPSAAESNPISLVYSGSTSLGISSMPVVCKATPVRTASLLTCRHLSRGRIKLAARKPPPIDDGPKVPFFISRDEFPCPKKGHSWINARENPKAWMANPALLWSPKESAEKLQVNDLSNIAVVSSNQQRVSEEHETSQLPKLQSFDYYTEPSMEELAAKERADPGYLSRVKDFVVGRRGYGRIKFNGETDVRQLDIESVLKFNHREVIVYMDESTKPPVGQGLNKPAEISLLNIKAVNRKTGDGEKGDKYEEMLVRKCQNSGAKFTSYDPVAGEWKFSVPHFGC</sequence>
<dbReference type="EnsemblPlants" id="Kaladp0024s0906.1.v1.1">
    <property type="protein sequence ID" value="Kaladp0024s0906.1.v1.1"/>
    <property type="gene ID" value="Kaladp0024s0906.v1.1"/>
</dbReference>
<dbReference type="GO" id="GO:0017056">
    <property type="term" value="F:structural constituent of nuclear pore"/>
    <property type="evidence" value="ECO:0007669"/>
    <property type="project" value="InterPro"/>
</dbReference>
<evidence type="ECO:0000313" key="12">
    <source>
        <dbReference type="EnsemblPlants" id="Kaladp0024s0906.1.v1.1"/>
    </source>
</evidence>
<evidence type="ECO:0000256" key="9">
    <source>
        <dbReference type="ARBA" id="ARBA00065263"/>
    </source>
</evidence>
<evidence type="ECO:0000256" key="5">
    <source>
        <dbReference type="ARBA" id="ARBA00022927"/>
    </source>
</evidence>
<dbReference type="PANTHER" id="PTHR23198">
    <property type="entry name" value="NUCLEOPORIN"/>
    <property type="match status" value="1"/>
</dbReference>
<dbReference type="FunFam" id="3.30.1610.10:FF:000002">
    <property type="entry name" value="nuclear pore complex protein NUP98A"/>
    <property type="match status" value="1"/>
</dbReference>
<dbReference type="GO" id="GO:0000973">
    <property type="term" value="P:post-transcriptional tethering of RNA polymerase II gene DNA at nuclear periphery"/>
    <property type="evidence" value="ECO:0007669"/>
    <property type="project" value="TreeGrafter"/>
</dbReference>
<keyword evidence="6" id="KW-0811">Translocation</keyword>
<protein>
    <recommendedName>
        <fullName evidence="11">Peptidase S59 domain-containing protein</fullName>
    </recommendedName>
</protein>
<dbReference type="InterPro" id="IPR007230">
    <property type="entry name" value="Nup98_auto-Pept-S59_dom"/>
</dbReference>
<feature type="compositionally biased region" description="Polar residues" evidence="10">
    <location>
        <begin position="273"/>
        <end position="285"/>
    </location>
</feature>
<evidence type="ECO:0000256" key="10">
    <source>
        <dbReference type="SAM" id="MobiDB-lite"/>
    </source>
</evidence>
<evidence type="ECO:0000256" key="3">
    <source>
        <dbReference type="ARBA" id="ARBA00022448"/>
    </source>
</evidence>
<dbReference type="GO" id="GO:0048573">
    <property type="term" value="P:photoperiodism, flowering"/>
    <property type="evidence" value="ECO:0007669"/>
    <property type="project" value="UniProtKB-ARBA"/>
</dbReference>
<comment type="similarity">
    <text evidence="2">Belongs to the nucleoporin GLFG family.</text>
</comment>
<dbReference type="SUPFAM" id="SSF82215">
    <property type="entry name" value="C-terminal autoproteolytic domain of nucleoporin nup98"/>
    <property type="match status" value="1"/>
</dbReference>
<comment type="subcellular location">
    <subcellularLocation>
        <location evidence="1">Nucleus</location>
        <location evidence="1">Nuclear pore complex</location>
    </subcellularLocation>
</comment>
<dbReference type="InterPro" id="IPR036903">
    <property type="entry name" value="Nup98_auto-Pept-S59_dom_sf"/>
</dbReference>